<dbReference type="SUPFAM" id="SSF161098">
    <property type="entry name" value="MetI-like"/>
    <property type="match status" value="1"/>
</dbReference>
<dbReference type="InterPro" id="IPR000515">
    <property type="entry name" value="MetI-like"/>
</dbReference>
<evidence type="ECO:0000256" key="4">
    <source>
        <dbReference type="ARBA" id="ARBA00022692"/>
    </source>
</evidence>
<dbReference type="CDD" id="cd06261">
    <property type="entry name" value="TM_PBP2"/>
    <property type="match status" value="1"/>
</dbReference>
<comment type="subcellular location">
    <subcellularLocation>
        <location evidence="1">Cell membrane</location>
        <topology evidence="1">Multi-pass membrane protein</topology>
    </subcellularLocation>
</comment>
<evidence type="ECO:0000256" key="7">
    <source>
        <dbReference type="SAM" id="Phobius"/>
    </source>
</evidence>
<feature type="transmembrane region" description="Helical" evidence="7">
    <location>
        <begin position="12"/>
        <end position="30"/>
    </location>
</feature>
<dbReference type="PROSITE" id="PS50928">
    <property type="entry name" value="ABC_TM1"/>
    <property type="match status" value="1"/>
</dbReference>
<feature type="transmembrane region" description="Helical" evidence="7">
    <location>
        <begin position="102"/>
        <end position="125"/>
    </location>
</feature>
<accession>A0A0F9X9Y8</accession>
<feature type="transmembrane region" description="Helical" evidence="7">
    <location>
        <begin position="238"/>
        <end position="264"/>
    </location>
</feature>
<feature type="transmembrane region" description="Helical" evidence="7">
    <location>
        <begin position="180"/>
        <end position="200"/>
    </location>
</feature>
<gene>
    <name evidence="9" type="ORF">LCGC14_0172900</name>
</gene>
<dbReference type="PANTHER" id="PTHR43163">
    <property type="entry name" value="DIPEPTIDE TRANSPORT SYSTEM PERMEASE PROTEIN DPPB-RELATED"/>
    <property type="match status" value="1"/>
</dbReference>
<evidence type="ECO:0000259" key="8">
    <source>
        <dbReference type="PROSITE" id="PS50928"/>
    </source>
</evidence>
<dbReference type="EMBL" id="LAZR01000068">
    <property type="protein sequence ID" value="KKN95791.1"/>
    <property type="molecule type" value="Genomic_DNA"/>
</dbReference>
<dbReference type="Gene3D" id="1.10.3720.10">
    <property type="entry name" value="MetI-like"/>
    <property type="match status" value="1"/>
</dbReference>
<reference evidence="9" key="1">
    <citation type="journal article" date="2015" name="Nature">
        <title>Complex archaea that bridge the gap between prokaryotes and eukaryotes.</title>
        <authorList>
            <person name="Spang A."/>
            <person name="Saw J.H."/>
            <person name="Jorgensen S.L."/>
            <person name="Zaremba-Niedzwiedzka K."/>
            <person name="Martijn J."/>
            <person name="Lind A.E."/>
            <person name="van Eijk R."/>
            <person name="Schleper C."/>
            <person name="Guy L."/>
            <person name="Ettema T.J."/>
        </authorList>
    </citation>
    <scope>NUCLEOTIDE SEQUENCE</scope>
</reference>
<keyword evidence="3" id="KW-1003">Cell membrane</keyword>
<dbReference type="InterPro" id="IPR035906">
    <property type="entry name" value="MetI-like_sf"/>
</dbReference>
<dbReference type="GO" id="GO:0071916">
    <property type="term" value="F:dipeptide transmembrane transporter activity"/>
    <property type="evidence" value="ECO:0007669"/>
    <property type="project" value="TreeGrafter"/>
</dbReference>
<evidence type="ECO:0000256" key="1">
    <source>
        <dbReference type="ARBA" id="ARBA00004651"/>
    </source>
</evidence>
<dbReference type="AlphaFoldDB" id="A0A0F9X9Y8"/>
<dbReference type="GO" id="GO:0005886">
    <property type="term" value="C:plasma membrane"/>
    <property type="evidence" value="ECO:0007669"/>
    <property type="project" value="UniProtKB-SubCell"/>
</dbReference>
<comment type="caution">
    <text evidence="9">The sequence shown here is derived from an EMBL/GenBank/DDBJ whole genome shotgun (WGS) entry which is preliminary data.</text>
</comment>
<keyword evidence="6 7" id="KW-0472">Membrane</keyword>
<evidence type="ECO:0000256" key="6">
    <source>
        <dbReference type="ARBA" id="ARBA00023136"/>
    </source>
</evidence>
<evidence type="ECO:0000256" key="5">
    <source>
        <dbReference type="ARBA" id="ARBA00022989"/>
    </source>
</evidence>
<evidence type="ECO:0000256" key="2">
    <source>
        <dbReference type="ARBA" id="ARBA00022448"/>
    </source>
</evidence>
<dbReference type="Pfam" id="PF00528">
    <property type="entry name" value="BPD_transp_1"/>
    <property type="match status" value="1"/>
</dbReference>
<keyword evidence="4 7" id="KW-0812">Transmembrane</keyword>
<keyword evidence="5 7" id="KW-1133">Transmembrane helix</keyword>
<name>A0A0F9X9Y8_9ZZZZ</name>
<organism evidence="9">
    <name type="scientific">marine sediment metagenome</name>
    <dbReference type="NCBI Taxonomy" id="412755"/>
    <lineage>
        <taxon>unclassified sequences</taxon>
        <taxon>metagenomes</taxon>
        <taxon>ecological metagenomes</taxon>
    </lineage>
</organism>
<proteinExistence type="predicted"/>
<dbReference type="PANTHER" id="PTHR43163:SF6">
    <property type="entry name" value="DIPEPTIDE TRANSPORT SYSTEM PERMEASE PROTEIN DPPB-RELATED"/>
    <property type="match status" value="1"/>
</dbReference>
<sequence>MHPLARMILHRLALGLLTLFAISLFIFMAIELLPGDLAEEVLGQSATPETVAAFRRDLGLDQPAYVRYLDWLGGIVRGDFGQSLANNRPISDLLAARLGNTLFLAVYAAVISVPLAVGLGLLAALYRGSWFDRGVNIFTLSSISFPEYFVAYILMLFLSIRWGIFPSISDFGSSAGLGEMLYRTFLPALTLVLVVTAHMMRMTRAAIINLLAQPYIEMAWLKGASPLRVILRHALPNALAPIINVVALNLAYLITGVVIVEVVFVYPGLGQLMVDSVAKRDIPVVQASCLIFASIYILLNLGADVLAIATNPRLMYRK</sequence>
<evidence type="ECO:0000256" key="3">
    <source>
        <dbReference type="ARBA" id="ARBA00022475"/>
    </source>
</evidence>
<dbReference type="Pfam" id="PF19300">
    <property type="entry name" value="BPD_transp_1_N"/>
    <property type="match status" value="1"/>
</dbReference>
<feature type="transmembrane region" description="Helical" evidence="7">
    <location>
        <begin position="284"/>
        <end position="309"/>
    </location>
</feature>
<feature type="transmembrane region" description="Helical" evidence="7">
    <location>
        <begin position="137"/>
        <end position="160"/>
    </location>
</feature>
<dbReference type="InterPro" id="IPR045621">
    <property type="entry name" value="BPD_transp_1_N"/>
</dbReference>
<keyword evidence="2" id="KW-0813">Transport</keyword>
<protein>
    <recommendedName>
        <fullName evidence="8">ABC transmembrane type-1 domain-containing protein</fullName>
    </recommendedName>
</protein>
<feature type="domain" description="ABC transmembrane type-1" evidence="8">
    <location>
        <begin position="98"/>
        <end position="303"/>
    </location>
</feature>
<evidence type="ECO:0000313" key="9">
    <source>
        <dbReference type="EMBL" id="KKN95791.1"/>
    </source>
</evidence>